<gene>
    <name evidence="1" type="ORF">V1477_006956</name>
</gene>
<evidence type="ECO:0000313" key="1">
    <source>
        <dbReference type="EMBL" id="KAL2744414.1"/>
    </source>
</evidence>
<sequence>MYLYYNEITKHVYIFALSKDADRIVSKSYLILGTCHRIEIEQTSMLIHIRRDDTDYRSSSQPTSV</sequence>
<evidence type="ECO:0000313" key="2">
    <source>
        <dbReference type="Proteomes" id="UP001607303"/>
    </source>
</evidence>
<organism evidence="1 2">
    <name type="scientific">Vespula maculifrons</name>
    <name type="common">Eastern yellow jacket</name>
    <name type="synonym">Wasp</name>
    <dbReference type="NCBI Taxonomy" id="7453"/>
    <lineage>
        <taxon>Eukaryota</taxon>
        <taxon>Metazoa</taxon>
        <taxon>Ecdysozoa</taxon>
        <taxon>Arthropoda</taxon>
        <taxon>Hexapoda</taxon>
        <taxon>Insecta</taxon>
        <taxon>Pterygota</taxon>
        <taxon>Neoptera</taxon>
        <taxon>Endopterygota</taxon>
        <taxon>Hymenoptera</taxon>
        <taxon>Apocrita</taxon>
        <taxon>Aculeata</taxon>
        <taxon>Vespoidea</taxon>
        <taxon>Vespidae</taxon>
        <taxon>Vespinae</taxon>
        <taxon>Vespula</taxon>
    </lineage>
</organism>
<dbReference type="EMBL" id="JAYRBN010000050">
    <property type="protein sequence ID" value="KAL2744414.1"/>
    <property type="molecule type" value="Genomic_DNA"/>
</dbReference>
<reference evidence="1 2" key="1">
    <citation type="journal article" date="2024" name="Ann. Entomol. Soc. Am.">
        <title>Genomic analyses of the southern and eastern yellowjacket wasps (Hymenoptera: Vespidae) reveal evolutionary signatures of social life.</title>
        <authorList>
            <person name="Catto M.A."/>
            <person name="Caine P.B."/>
            <person name="Orr S.E."/>
            <person name="Hunt B.G."/>
            <person name="Goodisman M.A.D."/>
        </authorList>
    </citation>
    <scope>NUCLEOTIDE SEQUENCE [LARGE SCALE GENOMIC DNA]</scope>
    <source>
        <strain evidence="1">232</strain>
        <tissue evidence="1">Head and thorax</tissue>
    </source>
</reference>
<keyword evidence="2" id="KW-1185">Reference proteome</keyword>
<dbReference type="AlphaFoldDB" id="A0ABD2CH51"/>
<proteinExistence type="predicted"/>
<comment type="caution">
    <text evidence="1">The sequence shown here is derived from an EMBL/GenBank/DDBJ whole genome shotgun (WGS) entry which is preliminary data.</text>
</comment>
<protein>
    <submittedName>
        <fullName evidence="1">Uncharacterized protein</fullName>
    </submittedName>
</protein>
<feature type="non-terminal residue" evidence="1">
    <location>
        <position position="65"/>
    </location>
</feature>
<dbReference type="Proteomes" id="UP001607303">
    <property type="component" value="Unassembled WGS sequence"/>
</dbReference>
<name>A0ABD2CH51_VESMC</name>
<accession>A0ABD2CH51</accession>